<dbReference type="AlphaFoldDB" id="A0AAU9JU58"/>
<comment type="caution">
    <text evidence="1">The sequence shown here is derived from an EMBL/GenBank/DDBJ whole genome shotgun (WGS) entry which is preliminary data.</text>
</comment>
<protein>
    <submittedName>
        <fullName evidence="1">Uncharacterized protein</fullName>
    </submittedName>
</protein>
<name>A0AAU9JU58_9CILI</name>
<organism evidence="1 2">
    <name type="scientific">Blepharisma stoltei</name>
    <dbReference type="NCBI Taxonomy" id="1481888"/>
    <lineage>
        <taxon>Eukaryota</taxon>
        <taxon>Sar</taxon>
        <taxon>Alveolata</taxon>
        <taxon>Ciliophora</taxon>
        <taxon>Postciliodesmatophora</taxon>
        <taxon>Heterotrichea</taxon>
        <taxon>Heterotrichida</taxon>
        <taxon>Blepharismidae</taxon>
        <taxon>Blepharisma</taxon>
    </lineage>
</organism>
<reference evidence="1" key="1">
    <citation type="submission" date="2021-09" db="EMBL/GenBank/DDBJ databases">
        <authorList>
            <consortium name="AG Swart"/>
            <person name="Singh M."/>
            <person name="Singh A."/>
            <person name="Seah K."/>
            <person name="Emmerich C."/>
        </authorList>
    </citation>
    <scope>NUCLEOTIDE SEQUENCE</scope>
    <source>
        <strain evidence="1">ATCC30299</strain>
    </source>
</reference>
<gene>
    <name evidence="1" type="ORF">BSTOLATCC_MIC49156</name>
</gene>
<evidence type="ECO:0000313" key="1">
    <source>
        <dbReference type="EMBL" id="CAG9329523.1"/>
    </source>
</evidence>
<dbReference type="Proteomes" id="UP001162131">
    <property type="component" value="Unassembled WGS sequence"/>
</dbReference>
<sequence length="347" mass="36982">MLILLLVNFAVGRWLENPLKATALTCGVYQCAPTSIVITDGNCGKIFENKFYYLQVCPSSSTLSYCNTTSLTCVATPAAAALQSYPGEPCVSQSDCIYGTCTASVCAGAKLNEKCTIHEQCNPGLRCYGGSCVVQLAIGSAGCRDEQDCVNYSGCNMTYSSQNGTCIQYASLSDNLVVTDCANGLSEMCASGYCSHFGSWYSTLGICKSAPMTVGTVPVACTADTDCLGTDGTNLVLSKCQCGYNNLGQSYCAPFIGDSSGINLISSWITALKNSTGCNTSRRSTNQCLKLTGHYSQIQSAIYGFNYYPQIINNDACVKAIYTATYWNYDSSVILKALFSLMLLNAL</sequence>
<evidence type="ECO:0000313" key="2">
    <source>
        <dbReference type="Proteomes" id="UP001162131"/>
    </source>
</evidence>
<keyword evidence="2" id="KW-1185">Reference proteome</keyword>
<dbReference type="EMBL" id="CAJZBQ010000048">
    <property type="protein sequence ID" value="CAG9329523.1"/>
    <property type="molecule type" value="Genomic_DNA"/>
</dbReference>
<accession>A0AAU9JU58</accession>
<proteinExistence type="predicted"/>